<feature type="domain" description="C2H2-type" evidence="7">
    <location>
        <begin position="233"/>
        <end position="262"/>
    </location>
</feature>
<dbReference type="GO" id="GO:0000981">
    <property type="term" value="F:DNA-binding transcription factor activity, RNA polymerase II-specific"/>
    <property type="evidence" value="ECO:0007669"/>
    <property type="project" value="TreeGrafter"/>
</dbReference>
<feature type="region of interest" description="Disordered" evidence="6">
    <location>
        <begin position="108"/>
        <end position="134"/>
    </location>
</feature>
<evidence type="ECO:0000256" key="1">
    <source>
        <dbReference type="ARBA" id="ARBA00022723"/>
    </source>
</evidence>
<accession>A0A2V3IFB6</accession>
<dbReference type="GO" id="GO:0045944">
    <property type="term" value="P:positive regulation of transcription by RNA polymerase II"/>
    <property type="evidence" value="ECO:0007669"/>
    <property type="project" value="UniProtKB-ARBA"/>
</dbReference>
<name>A0A2V3IFB6_9FLOR</name>
<dbReference type="PROSITE" id="PS00028">
    <property type="entry name" value="ZINC_FINGER_C2H2_1"/>
    <property type="match status" value="2"/>
</dbReference>
<evidence type="ECO:0000313" key="9">
    <source>
        <dbReference type="Proteomes" id="UP000247409"/>
    </source>
</evidence>
<keyword evidence="2" id="KW-0677">Repeat</keyword>
<dbReference type="PANTHER" id="PTHR19818">
    <property type="entry name" value="ZINC FINGER PROTEIN ZIC AND GLI"/>
    <property type="match status" value="1"/>
</dbReference>
<dbReference type="OrthoDB" id="3214149at2759"/>
<evidence type="ECO:0000256" key="4">
    <source>
        <dbReference type="ARBA" id="ARBA00022833"/>
    </source>
</evidence>
<dbReference type="Proteomes" id="UP000247409">
    <property type="component" value="Unassembled WGS sequence"/>
</dbReference>
<dbReference type="Gene3D" id="3.30.160.60">
    <property type="entry name" value="Classic Zinc Finger"/>
    <property type="match status" value="2"/>
</dbReference>
<dbReference type="STRING" id="448386.A0A2V3IFB6"/>
<evidence type="ECO:0000313" key="8">
    <source>
        <dbReference type="EMBL" id="PXF40789.1"/>
    </source>
</evidence>
<dbReference type="InterPro" id="IPR050329">
    <property type="entry name" value="GLI_C2H2-zinc-finger"/>
</dbReference>
<dbReference type="InterPro" id="IPR013087">
    <property type="entry name" value="Znf_C2H2_type"/>
</dbReference>
<keyword evidence="3 5" id="KW-0863">Zinc-finger</keyword>
<keyword evidence="1" id="KW-0479">Metal-binding</keyword>
<feature type="compositionally biased region" description="Basic and acidic residues" evidence="6">
    <location>
        <begin position="171"/>
        <end position="181"/>
    </location>
</feature>
<dbReference type="PROSITE" id="PS50157">
    <property type="entry name" value="ZINC_FINGER_C2H2_2"/>
    <property type="match status" value="2"/>
</dbReference>
<evidence type="ECO:0000256" key="6">
    <source>
        <dbReference type="SAM" id="MobiDB-lite"/>
    </source>
</evidence>
<feature type="compositionally biased region" description="Polar residues" evidence="6">
    <location>
        <begin position="108"/>
        <end position="120"/>
    </location>
</feature>
<sequence length="506" mass="52996">MDPTFAPEAADSFFDLESTFRSYSDFIYSREEYSIPELMMNTGDQGMPTDVLGSMVYGSAAADVAGVGHAAPHGVPQDRAVSPQYATYPTFERRLIDENDVGERVSANQATACTNPPQLTRQEDMVGGTEGGINGAQNLGHAGSCMHFAPASSAAEAVGTVEGSGGVGLTGRRDESEIDGRCEEEDRWEGVPMITDQDGRRVPKHRCSVCQRVFKRAHNLKIHNRKHTGEMPFGCPFPECEKEFRWKSSIASHIDWHKRKNPLGVADFNLKRLIRKGKEKQRMKMERRSRDAMLEQHRRQVEYEERMRTEAAASALVSASTMAVAGAAGTAAAGGALAGTALGAAALGGTGVVGTGMAGASLAGTTFGRAPVAEACVGGGGGGGNVYNYGELDGYRQAVYGGEAGRVASMARVGVAAGANWMGRAKYVEAESELVGTGGAYGGGGGGGGEGAATWEYMHGVSGAAAAGRNEVTNMAWRTDHEGSTANGAFAAAHAAEGAQAHARCI</sequence>
<dbReference type="EMBL" id="NBIV01000260">
    <property type="protein sequence ID" value="PXF40789.1"/>
    <property type="molecule type" value="Genomic_DNA"/>
</dbReference>
<comment type="caution">
    <text evidence="8">The sequence shown here is derived from an EMBL/GenBank/DDBJ whole genome shotgun (WGS) entry which is preliminary data.</text>
</comment>
<keyword evidence="4" id="KW-0862">Zinc</keyword>
<organism evidence="8 9">
    <name type="scientific">Gracilariopsis chorda</name>
    <dbReference type="NCBI Taxonomy" id="448386"/>
    <lineage>
        <taxon>Eukaryota</taxon>
        <taxon>Rhodophyta</taxon>
        <taxon>Florideophyceae</taxon>
        <taxon>Rhodymeniophycidae</taxon>
        <taxon>Gracilariales</taxon>
        <taxon>Gracilariaceae</taxon>
        <taxon>Gracilariopsis</taxon>
    </lineage>
</organism>
<proteinExistence type="predicted"/>
<dbReference type="GO" id="GO:0000978">
    <property type="term" value="F:RNA polymerase II cis-regulatory region sequence-specific DNA binding"/>
    <property type="evidence" value="ECO:0007669"/>
    <property type="project" value="TreeGrafter"/>
</dbReference>
<dbReference type="SMART" id="SM00355">
    <property type="entry name" value="ZnF_C2H2"/>
    <property type="match status" value="2"/>
</dbReference>
<feature type="region of interest" description="Disordered" evidence="6">
    <location>
        <begin position="159"/>
        <end position="186"/>
    </location>
</feature>
<keyword evidence="9" id="KW-1185">Reference proteome</keyword>
<evidence type="ECO:0000256" key="3">
    <source>
        <dbReference type="ARBA" id="ARBA00022771"/>
    </source>
</evidence>
<gene>
    <name evidence="8" type="ORF">BWQ96_09499</name>
</gene>
<evidence type="ECO:0000256" key="2">
    <source>
        <dbReference type="ARBA" id="ARBA00022737"/>
    </source>
</evidence>
<dbReference type="GO" id="GO:0005634">
    <property type="term" value="C:nucleus"/>
    <property type="evidence" value="ECO:0007669"/>
    <property type="project" value="UniProtKB-ARBA"/>
</dbReference>
<evidence type="ECO:0000256" key="5">
    <source>
        <dbReference type="PROSITE-ProRule" id="PRU00042"/>
    </source>
</evidence>
<dbReference type="PANTHER" id="PTHR19818:SF139">
    <property type="entry name" value="PAIR-RULE PROTEIN ODD-PAIRED"/>
    <property type="match status" value="1"/>
</dbReference>
<dbReference type="GO" id="GO:0008270">
    <property type="term" value="F:zinc ion binding"/>
    <property type="evidence" value="ECO:0007669"/>
    <property type="project" value="UniProtKB-KW"/>
</dbReference>
<feature type="domain" description="C2H2-type" evidence="7">
    <location>
        <begin position="205"/>
        <end position="232"/>
    </location>
</feature>
<reference evidence="8 9" key="1">
    <citation type="journal article" date="2018" name="Mol. Biol. Evol.">
        <title>Analysis of the draft genome of the red seaweed Gracilariopsis chorda provides insights into genome size evolution in Rhodophyta.</title>
        <authorList>
            <person name="Lee J."/>
            <person name="Yang E.C."/>
            <person name="Graf L."/>
            <person name="Yang J.H."/>
            <person name="Qiu H."/>
            <person name="Zel Zion U."/>
            <person name="Chan C.X."/>
            <person name="Stephens T.G."/>
            <person name="Weber A.P.M."/>
            <person name="Boo G.H."/>
            <person name="Boo S.M."/>
            <person name="Kim K.M."/>
            <person name="Shin Y."/>
            <person name="Jung M."/>
            <person name="Lee S.J."/>
            <person name="Yim H.S."/>
            <person name="Lee J.H."/>
            <person name="Bhattacharya D."/>
            <person name="Yoon H.S."/>
        </authorList>
    </citation>
    <scope>NUCLEOTIDE SEQUENCE [LARGE SCALE GENOMIC DNA]</scope>
    <source>
        <strain evidence="8 9">SKKU-2015</strain>
        <tissue evidence="8">Whole body</tissue>
    </source>
</reference>
<dbReference type="SUPFAM" id="SSF57667">
    <property type="entry name" value="beta-beta-alpha zinc fingers"/>
    <property type="match status" value="1"/>
</dbReference>
<protein>
    <submittedName>
        <fullName evidence="8">Wilms tumor protein-like</fullName>
    </submittedName>
</protein>
<dbReference type="AlphaFoldDB" id="A0A2V3IFB6"/>
<evidence type="ECO:0000259" key="7">
    <source>
        <dbReference type="PROSITE" id="PS50157"/>
    </source>
</evidence>
<dbReference type="InterPro" id="IPR036236">
    <property type="entry name" value="Znf_C2H2_sf"/>
</dbReference>